<dbReference type="InterPro" id="IPR029063">
    <property type="entry name" value="SAM-dependent_MTases_sf"/>
</dbReference>
<reference evidence="2" key="1">
    <citation type="submission" date="2013-08" db="EMBL/GenBank/DDBJ databases">
        <authorList>
            <person name="Mendez C."/>
            <person name="Richter M."/>
            <person name="Ferrer M."/>
            <person name="Sanchez J."/>
        </authorList>
    </citation>
    <scope>NUCLEOTIDE SEQUENCE</scope>
</reference>
<protein>
    <recommendedName>
        <fullName evidence="3">Class I SAM-dependent methyltransferase</fullName>
    </recommendedName>
</protein>
<accession>T1AC82</accession>
<sequence length="207" mass="22196">DRRPRAGPPVLSPRTAEGDLPDLLLERGAGIAFAHELPQGALLYLLVRSQRPDRVVETGVRPGYSTAWILAALAANRSGELISLGPGPTAGRASGVREVEVGQFVPPPLRTRWTLALGNTEERLRDILGGSGGIDLFFYDNGPSPARARFELHAAWERLGPRGILLCHHVDANAAWTAFCRTQGLPPQLLDPGPPPMGAMAVRPSRA</sequence>
<evidence type="ECO:0000313" key="2">
    <source>
        <dbReference type="EMBL" id="EQD54657.1"/>
    </source>
</evidence>
<dbReference type="AlphaFoldDB" id="T1AC82"/>
<comment type="caution">
    <text evidence="2">The sequence shown here is derived from an EMBL/GenBank/DDBJ whole genome shotgun (WGS) entry which is preliminary data.</text>
</comment>
<dbReference type="Pfam" id="PF13578">
    <property type="entry name" value="Methyltransf_24"/>
    <property type="match status" value="1"/>
</dbReference>
<organism evidence="2">
    <name type="scientific">mine drainage metagenome</name>
    <dbReference type="NCBI Taxonomy" id="410659"/>
    <lineage>
        <taxon>unclassified sequences</taxon>
        <taxon>metagenomes</taxon>
        <taxon>ecological metagenomes</taxon>
    </lineage>
</organism>
<evidence type="ECO:0008006" key="3">
    <source>
        <dbReference type="Google" id="ProtNLM"/>
    </source>
</evidence>
<gene>
    <name evidence="2" type="ORF">B1B_09583</name>
</gene>
<dbReference type="SUPFAM" id="SSF53335">
    <property type="entry name" value="S-adenosyl-L-methionine-dependent methyltransferases"/>
    <property type="match status" value="1"/>
</dbReference>
<name>T1AC82_9ZZZZ</name>
<evidence type="ECO:0000256" key="1">
    <source>
        <dbReference type="SAM" id="MobiDB-lite"/>
    </source>
</evidence>
<feature type="region of interest" description="Disordered" evidence="1">
    <location>
        <begin position="187"/>
        <end position="207"/>
    </location>
</feature>
<proteinExistence type="predicted"/>
<feature type="non-terminal residue" evidence="2">
    <location>
        <position position="1"/>
    </location>
</feature>
<dbReference type="EMBL" id="AUZY01006354">
    <property type="protein sequence ID" value="EQD54657.1"/>
    <property type="molecule type" value="Genomic_DNA"/>
</dbReference>
<dbReference type="Gene3D" id="3.40.50.150">
    <property type="entry name" value="Vaccinia Virus protein VP39"/>
    <property type="match status" value="1"/>
</dbReference>
<reference evidence="2" key="2">
    <citation type="journal article" date="2014" name="ISME J.">
        <title>Microbial stratification in low pH oxic and suboxic macroscopic growths along an acid mine drainage.</title>
        <authorList>
            <person name="Mendez-Garcia C."/>
            <person name="Mesa V."/>
            <person name="Sprenger R.R."/>
            <person name="Richter M."/>
            <person name="Diez M.S."/>
            <person name="Solano J."/>
            <person name="Bargiela R."/>
            <person name="Golyshina O.V."/>
            <person name="Manteca A."/>
            <person name="Ramos J.L."/>
            <person name="Gallego J.R."/>
            <person name="Llorente I."/>
            <person name="Martins Dos Santos V.A."/>
            <person name="Jensen O.N."/>
            <person name="Pelaez A.I."/>
            <person name="Sanchez J."/>
            <person name="Ferrer M."/>
        </authorList>
    </citation>
    <scope>NUCLEOTIDE SEQUENCE</scope>
</reference>